<dbReference type="GO" id="GO:0005829">
    <property type="term" value="C:cytosol"/>
    <property type="evidence" value="ECO:0007669"/>
    <property type="project" value="TreeGrafter"/>
</dbReference>
<dbReference type="PROSITE" id="PS51689">
    <property type="entry name" value="SAM_RNA_A_N6_MT"/>
    <property type="match status" value="1"/>
</dbReference>
<dbReference type="PANTHER" id="PTHR11727:SF7">
    <property type="entry name" value="DIMETHYLADENOSINE TRANSFERASE-RELATED"/>
    <property type="match status" value="1"/>
</dbReference>
<protein>
    <submittedName>
        <fullName evidence="8">Dimethyladenosine transferase (RRNA methylation)</fullName>
        <ecNumber evidence="8">2.1.1.184</ecNumber>
    </submittedName>
</protein>
<dbReference type="Gene3D" id="1.10.8.100">
    <property type="entry name" value="Ribosomal RNA adenine dimethylase-like, domain 2"/>
    <property type="match status" value="1"/>
</dbReference>
<dbReference type="SUPFAM" id="SSF53335">
    <property type="entry name" value="S-adenosyl-L-methionine-dependent methyltransferases"/>
    <property type="match status" value="1"/>
</dbReference>
<reference evidence="9" key="2">
    <citation type="submission" date="2015-05" db="EMBL/GenBank/DDBJ databases">
        <title>Complete genome sequence of Corynebacterium mustelae DSM 45274, isolated from various tissues of a male ferret with lethal sepsis.</title>
        <authorList>
            <person name="Ruckert C."/>
            <person name="Albersmeier A."/>
            <person name="Winkler A."/>
            <person name="Tauch A."/>
        </authorList>
    </citation>
    <scope>NUCLEOTIDE SEQUENCE [LARGE SCALE GENOMIC DNA]</scope>
    <source>
        <strain evidence="9">DSM 45274</strain>
    </source>
</reference>
<keyword evidence="2 5" id="KW-0808">Transferase</keyword>
<evidence type="ECO:0000259" key="7">
    <source>
        <dbReference type="SMART" id="SM00650"/>
    </source>
</evidence>
<keyword evidence="9" id="KW-1185">Reference proteome</keyword>
<feature type="binding site" evidence="5">
    <location>
        <position position="16"/>
    </location>
    <ligand>
        <name>S-adenosyl-L-methionine</name>
        <dbReference type="ChEBI" id="CHEBI:59789"/>
    </ligand>
</feature>
<dbReference type="InterPro" id="IPR020598">
    <property type="entry name" value="rRNA_Ade_methylase_Trfase_N"/>
</dbReference>
<accession>A0A0G3GVK6</accession>
<dbReference type="InterPro" id="IPR001737">
    <property type="entry name" value="KsgA/Erm"/>
</dbReference>
<dbReference type="Pfam" id="PF00398">
    <property type="entry name" value="RrnaAD"/>
    <property type="match status" value="1"/>
</dbReference>
<comment type="similarity">
    <text evidence="5">Belongs to the class I-like SAM-binding methyltransferase superfamily. rRNA adenine N(6)-methyltransferase family.</text>
</comment>
<keyword evidence="3 5" id="KW-0949">S-adenosyl-L-methionine</keyword>
<keyword evidence="1 5" id="KW-0489">Methyltransferase</keyword>
<dbReference type="EC" id="2.1.1.184" evidence="8"/>
<dbReference type="RefSeq" id="WP_047261427.1">
    <property type="nucleotide sequence ID" value="NZ_CP011542.1"/>
</dbReference>
<evidence type="ECO:0000256" key="4">
    <source>
        <dbReference type="ARBA" id="ARBA00022884"/>
    </source>
</evidence>
<dbReference type="GO" id="GO:0003723">
    <property type="term" value="F:RNA binding"/>
    <property type="evidence" value="ECO:0007669"/>
    <property type="project" value="UniProtKB-UniRule"/>
</dbReference>
<feature type="binding site" evidence="5">
    <location>
        <position position="14"/>
    </location>
    <ligand>
        <name>S-adenosyl-L-methionine</name>
        <dbReference type="ChEBI" id="CHEBI:59789"/>
    </ligand>
</feature>
<evidence type="ECO:0000256" key="1">
    <source>
        <dbReference type="ARBA" id="ARBA00022603"/>
    </source>
</evidence>
<dbReference type="AlphaFoldDB" id="A0A0G3GVK6"/>
<dbReference type="InterPro" id="IPR023165">
    <property type="entry name" value="rRNA_Ade_diMease-like_C"/>
</dbReference>
<dbReference type="EMBL" id="CP011542">
    <property type="protein sequence ID" value="AKK05164.1"/>
    <property type="molecule type" value="Genomic_DNA"/>
</dbReference>
<dbReference type="PROSITE" id="PS01131">
    <property type="entry name" value="RRNA_A_DIMETH"/>
    <property type="match status" value="1"/>
</dbReference>
<reference evidence="8 9" key="1">
    <citation type="journal article" date="2015" name="Genome Announc.">
        <title>Complete Genome Sequence of the Type Strain Corynebacterium mustelae DSM 45274, Isolated from Various Tissues of a Male Ferret with Lethal Sepsis.</title>
        <authorList>
            <person name="Ruckert C."/>
            <person name="Eimer J."/>
            <person name="Winkler A."/>
            <person name="Tauch A."/>
        </authorList>
    </citation>
    <scope>NUCLEOTIDE SEQUENCE [LARGE SCALE GENOMIC DNA]</scope>
    <source>
        <strain evidence="8 9">DSM 45274</strain>
    </source>
</reference>
<dbReference type="SMART" id="SM00650">
    <property type="entry name" value="rADc"/>
    <property type="match status" value="1"/>
</dbReference>
<dbReference type="KEGG" id="cmv:CMUST_04105"/>
<organism evidence="8 9">
    <name type="scientific">Corynebacterium mustelae</name>
    <dbReference type="NCBI Taxonomy" id="571915"/>
    <lineage>
        <taxon>Bacteria</taxon>
        <taxon>Bacillati</taxon>
        <taxon>Actinomycetota</taxon>
        <taxon>Actinomycetes</taxon>
        <taxon>Mycobacteriales</taxon>
        <taxon>Corynebacteriaceae</taxon>
        <taxon>Corynebacterium</taxon>
    </lineage>
</organism>
<dbReference type="Proteomes" id="UP000035199">
    <property type="component" value="Chromosome"/>
</dbReference>
<evidence type="ECO:0000256" key="5">
    <source>
        <dbReference type="PROSITE-ProRule" id="PRU01026"/>
    </source>
</evidence>
<evidence type="ECO:0000313" key="8">
    <source>
        <dbReference type="EMBL" id="AKK05164.1"/>
    </source>
</evidence>
<dbReference type="InterPro" id="IPR020596">
    <property type="entry name" value="rRNA_Ade_Mease_Trfase_CS"/>
</dbReference>
<feature type="binding site" evidence="5">
    <location>
        <position position="85"/>
    </location>
    <ligand>
        <name>S-adenosyl-L-methionine</name>
        <dbReference type="ChEBI" id="CHEBI:59789"/>
    </ligand>
</feature>
<dbReference type="PANTHER" id="PTHR11727">
    <property type="entry name" value="DIMETHYLADENOSINE TRANSFERASE"/>
    <property type="match status" value="1"/>
</dbReference>
<name>A0A0G3GVK6_9CORY</name>
<feature type="domain" description="Ribosomal RNA adenine methylase transferase N-terminal" evidence="7">
    <location>
        <begin position="21"/>
        <end position="182"/>
    </location>
</feature>
<evidence type="ECO:0000256" key="3">
    <source>
        <dbReference type="ARBA" id="ARBA00022691"/>
    </source>
</evidence>
<dbReference type="NCBIfam" id="NF000499">
    <property type="entry name" value="Erm23S_rRNA_broad"/>
    <property type="match status" value="1"/>
</dbReference>
<dbReference type="InterPro" id="IPR029063">
    <property type="entry name" value="SAM-dependent_MTases_sf"/>
</dbReference>
<proteinExistence type="inferred from homology"/>
<dbReference type="CDD" id="cd02440">
    <property type="entry name" value="AdoMet_MTases"/>
    <property type="match status" value="1"/>
</dbReference>
<feature type="binding site" evidence="5">
    <location>
        <position position="101"/>
    </location>
    <ligand>
        <name>S-adenosyl-L-methionine</name>
        <dbReference type="ChEBI" id="CHEBI:59789"/>
    </ligand>
</feature>
<dbReference type="Gene3D" id="3.40.50.150">
    <property type="entry name" value="Vaccinia Virus protein VP39"/>
    <property type="match status" value="1"/>
</dbReference>
<keyword evidence="4 5" id="KW-0694">RNA-binding</keyword>
<feature type="region of interest" description="Disordered" evidence="6">
    <location>
        <begin position="254"/>
        <end position="285"/>
    </location>
</feature>
<feature type="compositionally biased region" description="Basic residues" evidence="6">
    <location>
        <begin position="271"/>
        <end position="285"/>
    </location>
</feature>
<dbReference type="STRING" id="571915.CMUST_04105"/>
<evidence type="ECO:0000313" key="9">
    <source>
        <dbReference type="Proteomes" id="UP000035199"/>
    </source>
</evidence>
<gene>
    <name evidence="8" type="primary">ermA</name>
    <name evidence="8" type="ORF">CMUST_04105</name>
</gene>
<sequence>MSAYGHGRHEHGQNFLTDHKTINTFVDVVAQTTGPIVEIGPGRGALTFPITRLGRSVTAIEVDTKLATRLKEKSIPGCLEIVHRDFLTFRLPATPHVIVGNIPFHITTAILRKLLHAPHWRDAVLLMQWEVARRRAGIGGNTLMTAQWAPWFGFRLVARVPRSAFSPQPNVDGGILVIHRKENPEIPIAERKVFQTMVHAVFTGKGRGIGEILSRLGLFTSKSEAHMWLRSRGIKATTFPPKVDVNDWIDLFQVTGGSPPRNPSGPTTGSRQRRSGNRRNRRRKK</sequence>
<dbReference type="GO" id="GO:0000179">
    <property type="term" value="F:rRNA (adenine-N6,N6-)-dimethyltransferase activity"/>
    <property type="evidence" value="ECO:0007669"/>
    <property type="project" value="UniProtKB-UniRule"/>
</dbReference>
<dbReference type="OrthoDB" id="3616874at2"/>
<feature type="binding site" evidence="5">
    <location>
        <position position="40"/>
    </location>
    <ligand>
        <name>S-adenosyl-L-methionine</name>
        <dbReference type="ChEBI" id="CHEBI:59789"/>
    </ligand>
</feature>
<evidence type="ECO:0000256" key="6">
    <source>
        <dbReference type="SAM" id="MobiDB-lite"/>
    </source>
</evidence>
<feature type="binding site" evidence="5">
    <location>
        <position position="61"/>
    </location>
    <ligand>
        <name>S-adenosyl-L-methionine</name>
        <dbReference type="ChEBI" id="CHEBI:59789"/>
    </ligand>
</feature>
<dbReference type="PATRIC" id="fig|571915.4.peg.875"/>
<evidence type="ECO:0000256" key="2">
    <source>
        <dbReference type="ARBA" id="ARBA00022679"/>
    </source>
</evidence>
<dbReference type="GO" id="GO:0052910">
    <property type="term" value="F:23S rRNA (adenine(2085)-N(6))-dimethyltransferase activity"/>
    <property type="evidence" value="ECO:0007669"/>
    <property type="project" value="UniProtKB-EC"/>
</dbReference>